<sequence>MNVQEANRQLQLAVHDAQVAFDCVELGDIDRAHTHALMARTAADAAETVLRYALAEERGEAVPAAEPESVEELRP</sequence>
<keyword evidence="2" id="KW-1185">Reference proteome</keyword>
<proteinExistence type="predicted"/>
<dbReference type="RefSeq" id="WP_187244132.1">
    <property type="nucleotide sequence ID" value="NZ_BAAAOK010000004.1"/>
</dbReference>
<dbReference type="EMBL" id="JABVEC010000011">
    <property type="protein sequence ID" value="MBC6467126.1"/>
    <property type="molecule type" value="Genomic_DNA"/>
</dbReference>
<comment type="caution">
    <text evidence="1">The sequence shown here is derived from an EMBL/GenBank/DDBJ whole genome shotgun (WGS) entry which is preliminary data.</text>
</comment>
<evidence type="ECO:0000313" key="1">
    <source>
        <dbReference type="EMBL" id="MBC6467126.1"/>
    </source>
</evidence>
<evidence type="ECO:0000313" key="2">
    <source>
        <dbReference type="Proteomes" id="UP000805614"/>
    </source>
</evidence>
<organism evidence="1 2">
    <name type="scientific">Actinomadura alba</name>
    <dbReference type="NCBI Taxonomy" id="406431"/>
    <lineage>
        <taxon>Bacteria</taxon>
        <taxon>Bacillati</taxon>
        <taxon>Actinomycetota</taxon>
        <taxon>Actinomycetes</taxon>
        <taxon>Streptosporangiales</taxon>
        <taxon>Thermomonosporaceae</taxon>
        <taxon>Actinomadura</taxon>
    </lineage>
</organism>
<dbReference type="Proteomes" id="UP000805614">
    <property type="component" value="Unassembled WGS sequence"/>
</dbReference>
<accession>A0ABR7LQU4</accession>
<protein>
    <recommendedName>
        <fullName evidence="3">ANTAR domain-containing protein</fullName>
    </recommendedName>
</protein>
<gene>
    <name evidence="1" type="ORF">HKK74_16680</name>
</gene>
<evidence type="ECO:0008006" key="3">
    <source>
        <dbReference type="Google" id="ProtNLM"/>
    </source>
</evidence>
<name>A0ABR7LQU4_9ACTN</name>
<reference evidence="1 2" key="1">
    <citation type="submission" date="2020-06" db="EMBL/GenBank/DDBJ databases">
        <title>Actinomadura xiongansis sp. nov., isolated from soil of Baiyangdian.</title>
        <authorList>
            <person name="Zhang X."/>
        </authorList>
    </citation>
    <scope>NUCLEOTIDE SEQUENCE [LARGE SCALE GENOMIC DNA]</scope>
    <source>
        <strain evidence="1 2">HBUM206468</strain>
    </source>
</reference>